<feature type="region of interest" description="Disordered" evidence="2">
    <location>
        <begin position="448"/>
        <end position="525"/>
    </location>
</feature>
<keyword evidence="1" id="KW-0175">Coiled coil</keyword>
<feature type="compositionally biased region" description="Low complexity" evidence="2">
    <location>
        <begin position="397"/>
        <end position="422"/>
    </location>
</feature>
<protein>
    <submittedName>
        <fullName evidence="3">Uncharacterized protein</fullName>
    </submittedName>
</protein>
<feature type="compositionally biased region" description="Acidic residues" evidence="2">
    <location>
        <begin position="148"/>
        <end position="157"/>
    </location>
</feature>
<evidence type="ECO:0000313" key="4">
    <source>
        <dbReference type="Proteomes" id="UP000749646"/>
    </source>
</evidence>
<feature type="compositionally biased region" description="Polar residues" evidence="2">
    <location>
        <begin position="478"/>
        <end position="492"/>
    </location>
</feature>
<feature type="compositionally biased region" description="Acidic residues" evidence="2">
    <location>
        <begin position="106"/>
        <end position="118"/>
    </location>
</feature>
<feature type="compositionally biased region" description="Acidic residues" evidence="2">
    <location>
        <begin position="31"/>
        <end position="41"/>
    </location>
</feature>
<dbReference type="Proteomes" id="UP000749646">
    <property type="component" value="Unassembled WGS sequence"/>
</dbReference>
<feature type="compositionally biased region" description="Low complexity" evidence="2">
    <location>
        <begin position="71"/>
        <end position="83"/>
    </location>
</feature>
<sequence>MFCPCLPRRQRDNLLSRAFYPDQDSSGYSDNDNDNDNDDDDDYRRYPISHLRPQSYFQQQSRAEPHHSDQSNNNNPWPSNFSNGRSSSQTNRKSNPFRTLSRGDSEDGDGDGDGCDDNESGRREEGKRHHRQHRSQLETGITSFEPYRDDDSDEGDNENQKLLKENRTKKILPKMDYTPYTIKSVDDTHSTSQSLSSQSRSRPPRNPQGKMTWQDDDDGLASAEDILDVNALIAEQERITQELAKQEETLQKEEEAAIVAKRMAAIRTAERRGLLRFEGDQLVIPGGHNNMINSTNDNDDDYDRERGTVQDDGDWNCSKRIQELQQQRQEQGLDEVATKHPMDLTTSSAASSFVGGIDAFNQELKMMDLDVNRSRKEAKQPSTVSMTRNASQTRPRTLSTSVSTSAASTSSSGPSLTLPSPGAMINPRGVFNNIASFLRKVDGVIAGESEDSSDEITPSGAHQHRQPQLTRQDHPHQQTRQNGRANGPQGLNNEGLGEIGSSKDYPGVEEHGTPTAEYSDQDVGERKQPIILTTHLDSDERPYPEHQLNTTTMDSLNSSLTLNKAPKVKPEAPVPSTANDASASGAGGMLGTFSSLLSTGVSLIGYFGGGGTNRPNDSEEEYDEEYHGSRRSSTLKYGDPKKHHYNPGKKSAIEDDDDDSIDDYNF</sequence>
<feature type="compositionally biased region" description="Low complexity" evidence="2">
    <location>
        <begin position="190"/>
        <end position="201"/>
    </location>
</feature>
<evidence type="ECO:0000256" key="1">
    <source>
        <dbReference type="SAM" id="Coils"/>
    </source>
</evidence>
<dbReference type="EMBL" id="JAAAHW010007110">
    <property type="protein sequence ID" value="KAF9951148.1"/>
    <property type="molecule type" value="Genomic_DNA"/>
</dbReference>
<reference evidence="3" key="1">
    <citation type="journal article" date="2020" name="Fungal Divers.">
        <title>Resolving the Mortierellaceae phylogeny through synthesis of multi-gene phylogenetics and phylogenomics.</title>
        <authorList>
            <person name="Vandepol N."/>
            <person name="Liber J."/>
            <person name="Desiro A."/>
            <person name="Na H."/>
            <person name="Kennedy M."/>
            <person name="Barry K."/>
            <person name="Grigoriev I.V."/>
            <person name="Miller A.N."/>
            <person name="O'Donnell K."/>
            <person name="Stajich J.E."/>
            <person name="Bonito G."/>
        </authorList>
    </citation>
    <scope>NUCLEOTIDE SEQUENCE</scope>
    <source>
        <strain evidence="3">MES-2147</strain>
    </source>
</reference>
<gene>
    <name evidence="3" type="ORF">BGZ65_006149</name>
</gene>
<evidence type="ECO:0000313" key="3">
    <source>
        <dbReference type="EMBL" id="KAF9951148.1"/>
    </source>
</evidence>
<dbReference type="AlphaFoldDB" id="A0A9P6LYF3"/>
<feature type="coiled-coil region" evidence="1">
    <location>
        <begin position="229"/>
        <end position="263"/>
    </location>
</feature>
<feature type="region of interest" description="Disordered" evidence="2">
    <location>
        <begin position="13"/>
        <end position="167"/>
    </location>
</feature>
<feature type="compositionally biased region" description="Polar residues" evidence="2">
    <location>
        <begin position="380"/>
        <end position="396"/>
    </location>
</feature>
<accession>A0A9P6LYF3</accession>
<evidence type="ECO:0000256" key="2">
    <source>
        <dbReference type="SAM" id="MobiDB-lite"/>
    </source>
</evidence>
<dbReference type="OrthoDB" id="2449763at2759"/>
<proteinExistence type="predicted"/>
<feature type="region of interest" description="Disordered" evidence="2">
    <location>
        <begin position="609"/>
        <end position="666"/>
    </location>
</feature>
<feature type="compositionally biased region" description="Basic and acidic residues" evidence="2">
    <location>
        <begin position="158"/>
        <end position="167"/>
    </location>
</feature>
<name>A0A9P6LYF3_9FUNG</name>
<feature type="region of interest" description="Disordered" evidence="2">
    <location>
        <begin position="182"/>
        <end position="217"/>
    </location>
</feature>
<feature type="compositionally biased region" description="Acidic residues" evidence="2">
    <location>
        <begin position="654"/>
        <end position="666"/>
    </location>
</feature>
<feature type="compositionally biased region" description="Polar residues" evidence="2">
    <location>
        <begin position="84"/>
        <end position="98"/>
    </location>
</feature>
<feature type="region of interest" description="Disordered" evidence="2">
    <location>
        <begin position="372"/>
        <end position="422"/>
    </location>
</feature>
<organism evidence="3 4">
    <name type="scientific">Modicella reniformis</name>
    <dbReference type="NCBI Taxonomy" id="1440133"/>
    <lineage>
        <taxon>Eukaryota</taxon>
        <taxon>Fungi</taxon>
        <taxon>Fungi incertae sedis</taxon>
        <taxon>Mucoromycota</taxon>
        <taxon>Mortierellomycotina</taxon>
        <taxon>Mortierellomycetes</taxon>
        <taxon>Mortierellales</taxon>
        <taxon>Mortierellaceae</taxon>
        <taxon>Modicella</taxon>
    </lineage>
</organism>
<comment type="caution">
    <text evidence="3">The sequence shown here is derived from an EMBL/GenBank/DDBJ whole genome shotgun (WGS) entry which is preliminary data.</text>
</comment>
<keyword evidence="4" id="KW-1185">Reference proteome</keyword>